<evidence type="ECO:0000313" key="1">
    <source>
        <dbReference type="EMBL" id="SBV90473.1"/>
    </source>
</evidence>
<dbReference type="AlphaFoldDB" id="A0A212ITE2"/>
<accession>A0A212ITE2</accession>
<dbReference type="EMBL" id="FLUL01000001">
    <property type="protein sequence ID" value="SBV90473.1"/>
    <property type="molecule type" value="Genomic_DNA"/>
</dbReference>
<sequence length="57" mass="6727">MNVFKSSIEVCNLLSQMEIGDCKSISNRIEIITIINKIKHVTRVYFRRRKGDYQLHS</sequence>
<reference evidence="1" key="1">
    <citation type="submission" date="2016-04" db="EMBL/GenBank/DDBJ databases">
        <authorList>
            <person name="Evans L.H."/>
            <person name="Alamgir A."/>
            <person name="Owens N."/>
            <person name="Weber N.D."/>
            <person name="Virtaneva K."/>
            <person name="Barbian K."/>
            <person name="Babar A."/>
            <person name="Rosenke K."/>
        </authorList>
    </citation>
    <scope>NUCLEOTIDE SEQUENCE</scope>
    <source>
        <strain evidence="1">86-2</strain>
    </source>
</reference>
<gene>
    <name evidence="1" type="ORF">KL86DYS2_10008</name>
</gene>
<name>A0A212ITE2_9BACT</name>
<proteinExistence type="predicted"/>
<protein>
    <submittedName>
        <fullName evidence="1">Uncharacterized protein</fullName>
    </submittedName>
</protein>
<organism evidence="1">
    <name type="scientific">uncultured Dysgonomonas sp</name>
    <dbReference type="NCBI Taxonomy" id="206096"/>
    <lineage>
        <taxon>Bacteria</taxon>
        <taxon>Pseudomonadati</taxon>
        <taxon>Bacteroidota</taxon>
        <taxon>Bacteroidia</taxon>
        <taxon>Bacteroidales</taxon>
        <taxon>Dysgonomonadaceae</taxon>
        <taxon>Dysgonomonas</taxon>
        <taxon>environmental samples</taxon>
    </lineage>
</organism>